<reference evidence="1" key="1">
    <citation type="submission" date="2021-03" db="EMBL/GenBank/DDBJ databases">
        <title>Draft genome sequence of rust myrtle Austropuccinia psidii MF-1, a brazilian biotype.</title>
        <authorList>
            <person name="Quecine M.C."/>
            <person name="Pachon D.M.R."/>
            <person name="Bonatelli M.L."/>
            <person name="Correr F.H."/>
            <person name="Franceschini L.M."/>
            <person name="Leite T.F."/>
            <person name="Margarido G.R.A."/>
            <person name="Almeida C.A."/>
            <person name="Ferrarezi J.A."/>
            <person name="Labate C.A."/>
        </authorList>
    </citation>
    <scope>NUCLEOTIDE SEQUENCE</scope>
    <source>
        <strain evidence="1">MF-1</strain>
    </source>
</reference>
<comment type="caution">
    <text evidence="1">The sequence shown here is derived from an EMBL/GenBank/DDBJ whole genome shotgun (WGS) entry which is preliminary data.</text>
</comment>
<protein>
    <submittedName>
        <fullName evidence="1">Uncharacterized protein</fullName>
    </submittedName>
</protein>
<organism evidence="1 2">
    <name type="scientific">Austropuccinia psidii MF-1</name>
    <dbReference type="NCBI Taxonomy" id="1389203"/>
    <lineage>
        <taxon>Eukaryota</taxon>
        <taxon>Fungi</taxon>
        <taxon>Dikarya</taxon>
        <taxon>Basidiomycota</taxon>
        <taxon>Pucciniomycotina</taxon>
        <taxon>Pucciniomycetes</taxon>
        <taxon>Pucciniales</taxon>
        <taxon>Sphaerophragmiaceae</taxon>
        <taxon>Austropuccinia</taxon>
    </lineage>
</organism>
<dbReference type="OrthoDB" id="2507422at2759"/>
<evidence type="ECO:0000313" key="2">
    <source>
        <dbReference type="Proteomes" id="UP000765509"/>
    </source>
</evidence>
<dbReference type="Proteomes" id="UP000765509">
    <property type="component" value="Unassembled WGS sequence"/>
</dbReference>
<sequence>MNVFIDNDKHPLIIDTSAPFCIVARDYLDHHFPNWEKQLFPTKENIFKSASGEMRSIGMIIEDIIIHNRKCNIRLNQDFVVLEDAHIQQLLLGTHYQRMYGIDI</sequence>
<proteinExistence type="predicted"/>
<accession>A0A9Q3HK04</accession>
<dbReference type="EMBL" id="AVOT02018447">
    <property type="protein sequence ID" value="MBW0505344.1"/>
    <property type="molecule type" value="Genomic_DNA"/>
</dbReference>
<keyword evidence="2" id="KW-1185">Reference proteome</keyword>
<name>A0A9Q3HK04_9BASI</name>
<gene>
    <name evidence="1" type="ORF">O181_045059</name>
</gene>
<evidence type="ECO:0000313" key="1">
    <source>
        <dbReference type="EMBL" id="MBW0505344.1"/>
    </source>
</evidence>
<dbReference type="AlphaFoldDB" id="A0A9Q3HK04"/>